<protein>
    <submittedName>
        <fullName evidence="2">Oidioi.mRNA.OKI2018_I69.chr1.g3194.t1.cds</fullName>
    </submittedName>
</protein>
<sequence>MLPTMTLRMMIPLMTRLVFAKVDLEKSIQAILACGDILGLETNGHVPKICYETLFGFTPDADSGIRRARRSHVLLFPSSKKQMCSAECKRYERFLRIDVIEKYTSYSLSNWLTNDVKKAEKIIDIGTCAGTCQSTFHHRQVHNQIGLVQHSCFAVTDPTKYLRFIADSNSDEHKFLDHLIVKDCICGRPSQIKCGNF</sequence>
<evidence type="ECO:0000313" key="3">
    <source>
        <dbReference type="Proteomes" id="UP001158576"/>
    </source>
</evidence>
<gene>
    <name evidence="2" type="ORF">OKIOD_LOCUS11959</name>
</gene>
<proteinExistence type="predicted"/>
<evidence type="ECO:0000313" key="2">
    <source>
        <dbReference type="EMBL" id="CAG5107185.1"/>
    </source>
</evidence>
<feature type="signal peptide" evidence="1">
    <location>
        <begin position="1"/>
        <end position="20"/>
    </location>
</feature>
<dbReference type="Proteomes" id="UP001158576">
    <property type="component" value="Chromosome 1"/>
</dbReference>
<feature type="chain" id="PRO_5047396162" evidence="1">
    <location>
        <begin position="21"/>
        <end position="197"/>
    </location>
</feature>
<keyword evidence="3" id="KW-1185">Reference proteome</keyword>
<keyword evidence="1" id="KW-0732">Signal</keyword>
<name>A0ABN7SYR3_OIKDI</name>
<reference evidence="2 3" key="1">
    <citation type="submission" date="2021-04" db="EMBL/GenBank/DDBJ databases">
        <authorList>
            <person name="Bliznina A."/>
        </authorList>
    </citation>
    <scope>NUCLEOTIDE SEQUENCE [LARGE SCALE GENOMIC DNA]</scope>
</reference>
<evidence type="ECO:0000256" key="1">
    <source>
        <dbReference type="SAM" id="SignalP"/>
    </source>
</evidence>
<organism evidence="2 3">
    <name type="scientific">Oikopleura dioica</name>
    <name type="common">Tunicate</name>
    <dbReference type="NCBI Taxonomy" id="34765"/>
    <lineage>
        <taxon>Eukaryota</taxon>
        <taxon>Metazoa</taxon>
        <taxon>Chordata</taxon>
        <taxon>Tunicata</taxon>
        <taxon>Appendicularia</taxon>
        <taxon>Copelata</taxon>
        <taxon>Oikopleuridae</taxon>
        <taxon>Oikopleura</taxon>
    </lineage>
</organism>
<dbReference type="EMBL" id="OU015566">
    <property type="protein sequence ID" value="CAG5107185.1"/>
    <property type="molecule type" value="Genomic_DNA"/>
</dbReference>
<accession>A0ABN7SYR3</accession>